<evidence type="ECO:0000313" key="1">
    <source>
        <dbReference type="EMBL" id="MDA7027569.1"/>
    </source>
</evidence>
<dbReference type="RefSeq" id="WP_271341408.1">
    <property type="nucleotide sequence ID" value="NZ_JAQKAB010000009.1"/>
</dbReference>
<proteinExistence type="predicted"/>
<accession>A0ABT4X752</accession>
<reference evidence="1 2" key="1">
    <citation type="submission" date="2023-01" db="EMBL/GenBank/DDBJ databases">
        <title>Bacillus changyiensis sp. nov., isolated from a coastal deposit.</title>
        <authorList>
            <person name="Xiao G."/>
            <person name="Lai Q."/>
            <person name="Hu Z."/>
            <person name="Shao Z."/>
        </authorList>
    </citation>
    <scope>NUCLEOTIDE SEQUENCE [LARGE SCALE GENOMIC DNA]</scope>
    <source>
        <strain evidence="1 2">CLL-7-23</strain>
    </source>
</reference>
<protein>
    <submittedName>
        <fullName evidence="1">Uncharacterized protein</fullName>
    </submittedName>
</protein>
<comment type="caution">
    <text evidence="1">The sequence shown here is derived from an EMBL/GenBank/DDBJ whole genome shotgun (WGS) entry which is preliminary data.</text>
</comment>
<gene>
    <name evidence="1" type="ORF">PJ311_13350</name>
</gene>
<name>A0ABT4X752_9BACI</name>
<keyword evidence="2" id="KW-1185">Reference proteome</keyword>
<sequence>MITYHGPIEKPIVNPSDEFVRNIIFKKTEDYWQQGSGDSSFEIEGCDESYILFYDEPYGFFINEAP</sequence>
<dbReference type="Proteomes" id="UP001211894">
    <property type="component" value="Unassembled WGS sequence"/>
</dbReference>
<dbReference type="EMBL" id="JAQKAB010000009">
    <property type="protein sequence ID" value="MDA7027569.1"/>
    <property type="molecule type" value="Genomic_DNA"/>
</dbReference>
<evidence type="ECO:0000313" key="2">
    <source>
        <dbReference type="Proteomes" id="UP001211894"/>
    </source>
</evidence>
<organism evidence="1 2">
    <name type="scientific">Bacillus changyiensis</name>
    <dbReference type="NCBI Taxonomy" id="3004103"/>
    <lineage>
        <taxon>Bacteria</taxon>
        <taxon>Bacillati</taxon>
        <taxon>Bacillota</taxon>
        <taxon>Bacilli</taxon>
        <taxon>Bacillales</taxon>
        <taxon>Bacillaceae</taxon>
        <taxon>Bacillus</taxon>
    </lineage>
</organism>